<evidence type="ECO:0000313" key="3">
    <source>
        <dbReference type="Proteomes" id="UP000515125"/>
    </source>
</evidence>
<evidence type="ECO:0000313" key="4">
    <source>
        <dbReference type="RefSeq" id="XP_026192742.1"/>
    </source>
</evidence>
<dbReference type="InterPro" id="IPR015943">
    <property type="entry name" value="WD40/YVTN_repeat-like_dom_sf"/>
</dbReference>
<dbReference type="InterPro" id="IPR001680">
    <property type="entry name" value="WD40_rpt"/>
</dbReference>
<dbReference type="RefSeq" id="XP_026192742.1">
    <property type="nucleotide sequence ID" value="XM_026336957.1"/>
</dbReference>
<dbReference type="GeneID" id="34620764"/>
<feature type="compositionally biased region" description="Pro residues" evidence="2">
    <location>
        <begin position="64"/>
        <end position="79"/>
    </location>
</feature>
<feature type="region of interest" description="Disordered" evidence="2">
    <location>
        <begin position="63"/>
        <end position="86"/>
    </location>
</feature>
<keyword evidence="1" id="KW-0853">WD repeat</keyword>
<dbReference type="Proteomes" id="UP000515125">
    <property type="component" value="Unplaced"/>
</dbReference>
<dbReference type="InterPro" id="IPR036322">
    <property type="entry name" value="WD40_repeat_dom_sf"/>
</dbReference>
<dbReference type="Pfam" id="PF00400">
    <property type="entry name" value="WD40"/>
    <property type="match status" value="1"/>
</dbReference>
<dbReference type="AlphaFoldDB" id="A0A6P6RZH3"/>
<dbReference type="Gene3D" id="2.130.10.10">
    <property type="entry name" value="YVTN repeat-like/Quinoprotein amine dehydrogenase"/>
    <property type="match status" value="1"/>
</dbReference>
<proteinExistence type="predicted"/>
<protein>
    <submittedName>
        <fullName evidence="4">Uncharacterized protein LOC34620764</fullName>
    </submittedName>
</protein>
<gene>
    <name evidence="4" type="primary">LOC34620764</name>
</gene>
<feature type="repeat" description="WD" evidence="1">
    <location>
        <begin position="407"/>
        <end position="438"/>
    </location>
</feature>
<keyword evidence="3" id="KW-1185">Reference proteome</keyword>
<dbReference type="SUPFAM" id="SSF50978">
    <property type="entry name" value="WD40 repeat-like"/>
    <property type="match status" value="1"/>
</dbReference>
<feature type="non-terminal residue" evidence="4">
    <location>
        <position position="1"/>
    </location>
</feature>
<sequence length="626" mass="66595">TAAAAAAAAAMLNCTNVDETHRNLQAVLQYLKTTGFASAAAALEAESGVGYIPHFFEFTDAWLPPKPQQQHQPPPPPPRSPEDAEEDADALLMKQLLRGRPVLAAAMTALEQQACILRGDSKTSCTVHAAQAIAPTSSSLTRVRLEPQDLFESFEVLQPLNGFQVLPPQEGAWQAEEQEEKQEEKEEEEELAAAAEAAVASAVAAAWGKLNEQEHRCCCTHALRLLEKNGAQVASSAGTDSVSTDAVYVQRHNLLCCTFVPEDANLSDRSSSPTSSNALLAVGGADKAVCLLQISCDPPLASSNNYNKALSSSSTSAVVSCEVICQWTGLTSPPICMAVCTRSNQGSRKSSAPCCTDTPGALARSPFLLAAGVLDGGIFFLQWEEEEQQQIASGASVPTKGCVLQHLKVHSKAVVGIEFSHEGDTLVSISRDGSMAVYRQQSTSGLFDVLFHHDFQGGICSALCFLSDSGDKVAIALHEALVVSCFDVKTLRRESEVFCIEDLGQLPQRQRLQRHLQTQSCGVSVLRMAAEKKKGWLCACLSTGIVLVFCIHTQRQAAGAEVLVFALREAAANPSAGVRTPAALLPPSAAVAVLRGPRQPVKDLACHPSLRLLAAVGLSKAVYLFA</sequence>
<dbReference type="OrthoDB" id="347850at2759"/>
<dbReference type="InterPro" id="IPR006594">
    <property type="entry name" value="LisH"/>
</dbReference>
<evidence type="ECO:0000256" key="1">
    <source>
        <dbReference type="PROSITE-ProRule" id="PRU00221"/>
    </source>
</evidence>
<reference evidence="4" key="1">
    <citation type="submission" date="2025-08" db="UniProtKB">
        <authorList>
            <consortium name="RefSeq"/>
        </authorList>
    </citation>
    <scope>IDENTIFICATION</scope>
</reference>
<dbReference type="SMART" id="SM00320">
    <property type="entry name" value="WD40"/>
    <property type="match status" value="3"/>
</dbReference>
<name>A0A6P6RZH3_9EIME</name>
<accession>A0A6P6RZH3</accession>
<dbReference type="PROSITE" id="PS50896">
    <property type="entry name" value="LISH"/>
    <property type="match status" value="1"/>
</dbReference>
<organism evidence="3 4">
    <name type="scientific">Cyclospora cayetanensis</name>
    <dbReference type="NCBI Taxonomy" id="88456"/>
    <lineage>
        <taxon>Eukaryota</taxon>
        <taxon>Sar</taxon>
        <taxon>Alveolata</taxon>
        <taxon>Apicomplexa</taxon>
        <taxon>Conoidasida</taxon>
        <taxon>Coccidia</taxon>
        <taxon>Eucoccidiorida</taxon>
        <taxon>Eimeriorina</taxon>
        <taxon>Eimeriidae</taxon>
        <taxon>Cyclospora</taxon>
    </lineage>
</organism>
<evidence type="ECO:0000256" key="2">
    <source>
        <dbReference type="SAM" id="MobiDB-lite"/>
    </source>
</evidence>
<dbReference type="PROSITE" id="PS50082">
    <property type="entry name" value="WD_REPEATS_2"/>
    <property type="match status" value="1"/>
</dbReference>